<dbReference type="Pfam" id="PF01569">
    <property type="entry name" value="PAP2"/>
    <property type="match status" value="1"/>
</dbReference>
<dbReference type="CDD" id="cd03392">
    <property type="entry name" value="PAP2_like_2"/>
    <property type="match status" value="1"/>
</dbReference>
<evidence type="ECO:0000256" key="1">
    <source>
        <dbReference type="SAM" id="Phobius"/>
    </source>
</evidence>
<dbReference type="InterPro" id="IPR036938">
    <property type="entry name" value="PAP2/HPO_sf"/>
</dbReference>
<keyword evidence="1" id="KW-0812">Transmembrane</keyword>
<dbReference type="SMART" id="SM00014">
    <property type="entry name" value="acidPPc"/>
    <property type="match status" value="1"/>
</dbReference>
<keyword evidence="1" id="KW-1133">Transmembrane helix</keyword>
<feature type="transmembrane region" description="Helical" evidence="1">
    <location>
        <begin position="194"/>
        <end position="216"/>
    </location>
</feature>
<feature type="domain" description="Phosphatidic acid phosphatase type 2/haloperoxidase" evidence="2">
    <location>
        <begin position="95"/>
        <end position="209"/>
    </location>
</feature>
<organism evidence="3">
    <name type="scientific">Actinomyces succiniciruminis</name>
    <dbReference type="NCBI Taxonomy" id="1522002"/>
    <lineage>
        <taxon>Bacteria</taxon>
        <taxon>Bacillati</taxon>
        <taxon>Actinomycetota</taxon>
        <taxon>Actinomycetes</taxon>
        <taxon>Actinomycetales</taxon>
        <taxon>Actinomycetaceae</taxon>
        <taxon>Actinomyces</taxon>
    </lineage>
</organism>
<reference evidence="3" key="1">
    <citation type="submission" date="2014-07" db="EMBL/GenBank/DDBJ databases">
        <authorList>
            <person name="Zhang J.E."/>
            <person name="Yang H."/>
            <person name="Guo J."/>
            <person name="Deng Z."/>
            <person name="Luo H."/>
            <person name="Luo M."/>
            <person name="Zhao B."/>
        </authorList>
    </citation>
    <scope>NUCLEOTIDE SEQUENCE</scope>
    <source>
        <strain evidence="3">AM4</strain>
    </source>
</reference>
<dbReference type="AlphaFoldDB" id="A0A1L7RHC7"/>
<sequence>MQQTIAVPQRDLRPLLALMATAAAAVFAWLAVSTECGYSPAVYDPAVTAWAVQARHGLVTAVAWPVTQLGGTLGLTLLTTAVCAFLLLRRHWRRALVLAGAMVGSSLLTVILKLVFARTRPSTALLLGDPASSWSFPSGHSFNTGVFVGVLAGFALVSTASPARKALAGVAACMAAAAVGLSRVYLAYHWLTDVLAGWAIALAWLCVVGIVTLTALGPRQE</sequence>
<protein>
    <submittedName>
        <fullName evidence="3">PAP2 protein</fullName>
    </submittedName>
</protein>
<keyword evidence="1" id="KW-0472">Membrane</keyword>
<dbReference type="Gene3D" id="1.20.144.10">
    <property type="entry name" value="Phosphatidic acid phosphatase type 2/haloperoxidase"/>
    <property type="match status" value="2"/>
</dbReference>
<evidence type="ECO:0000259" key="2">
    <source>
        <dbReference type="SMART" id="SM00014"/>
    </source>
</evidence>
<evidence type="ECO:0000313" key="3">
    <source>
        <dbReference type="EMBL" id="CED90029.1"/>
    </source>
</evidence>
<gene>
    <name evidence="3" type="ORF">AAM4_0134</name>
</gene>
<dbReference type="PANTHER" id="PTHR14969:SF13">
    <property type="entry name" value="AT30094P"/>
    <property type="match status" value="1"/>
</dbReference>
<feature type="transmembrane region" description="Helical" evidence="1">
    <location>
        <begin position="136"/>
        <end position="157"/>
    </location>
</feature>
<dbReference type="InterPro" id="IPR000326">
    <property type="entry name" value="PAP2/HPO"/>
</dbReference>
<feature type="transmembrane region" description="Helical" evidence="1">
    <location>
        <begin position="166"/>
        <end position="188"/>
    </location>
</feature>
<feature type="transmembrane region" description="Helical" evidence="1">
    <location>
        <begin position="12"/>
        <end position="32"/>
    </location>
</feature>
<dbReference type="SUPFAM" id="SSF48317">
    <property type="entry name" value="Acid phosphatase/Vanadium-dependent haloperoxidase"/>
    <property type="match status" value="1"/>
</dbReference>
<dbReference type="EMBL" id="LK995462">
    <property type="protein sequence ID" value="CED90029.1"/>
    <property type="molecule type" value="Genomic_DNA"/>
</dbReference>
<dbReference type="RefSeq" id="WP_210578271.1">
    <property type="nucleotide sequence ID" value="NZ_LK995462.1"/>
</dbReference>
<proteinExistence type="predicted"/>
<accession>A0A1L7RHC7</accession>
<dbReference type="PANTHER" id="PTHR14969">
    <property type="entry name" value="SPHINGOSINE-1-PHOSPHATE PHOSPHOHYDROLASE"/>
    <property type="match status" value="1"/>
</dbReference>
<name>A0A1L7RHC7_9ACTO</name>
<feature type="transmembrane region" description="Helical" evidence="1">
    <location>
        <begin position="69"/>
        <end position="88"/>
    </location>
</feature>
<feature type="transmembrane region" description="Helical" evidence="1">
    <location>
        <begin position="95"/>
        <end position="116"/>
    </location>
</feature>